<comment type="caution">
    <text evidence="7">The sequence shown here is derived from an EMBL/GenBank/DDBJ whole genome shotgun (WGS) entry which is preliminary data.</text>
</comment>
<comment type="similarity">
    <text evidence="2">Belongs to the Orai family.</text>
</comment>
<evidence type="ECO:0000256" key="5">
    <source>
        <dbReference type="ARBA" id="ARBA00023136"/>
    </source>
</evidence>
<dbReference type="GO" id="GO:0015279">
    <property type="term" value="F:store-operated calcium channel activity"/>
    <property type="evidence" value="ECO:0007669"/>
    <property type="project" value="TreeGrafter"/>
</dbReference>
<feature type="transmembrane region" description="Helical" evidence="6">
    <location>
        <begin position="71"/>
        <end position="97"/>
    </location>
</feature>
<name>A0AAD9KV67_RIDPI</name>
<feature type="transmembrane region" description="Helical" evidence="6">
    <location>
        <begin position="165"/>
        <end position="186"/>
    </location>
</feature>
<keyword evidence="4 6" id="KW-1133">Transmembrane helix</keyword>
<evidence type="ECO:0000256" key="4">
    <source>
        <dbReference type="ARBA" id="ARBA00022989"/>
    </source>
</evidence>
<accession>A0AAD9KV67</accession>
<dbReference type="InterPro" id="IPR012446">
    <property type="entry name" value="CRAC_channel"/>
</dbReference>
<gene>
    <name evidence="7" type="ORF">NP493_603g01027</name>
</gene>
<dbReference type="PANTHER" id="PTHR31501:SF7">
    <property type="entry name" value="CALCIUM RELEASE-ACTIVATED CALCIUM CHANNEL PROTEIN 1"/>
    <property type="match status" value="1"/>
</dbReference>
<keyword evidence="3 6" id="KW-0812">Transmembrane</keyword>
<dbReference type="Proteomes" id="UP001209878">
    <property type="component" value="Unassembled WGS sequence"/>
</dbReference>
<evidence type="ECO:0000256" key="1">
    <source>
        <dbReference type="ARBA" id="ARBA00004141"/>
    </source>
</evidence>
<feature type="transmembrane region" description="Helical" evidence="6">
    <location>
        <begin position="131"/>
        <end position="153"/>
    </location>
</feature>
<dbReference type="PANTHER" id="PTHR31501">
    <property type="entry name" value="CALCIUM RELEASE-ACTIVATED CALCIUM CHANNEL PROTEIN 1"/>
    <property type="match status" value="1"/>
</dbReference>
<comment type="subcellular location">
    <subcellularLocation>
        <location evidence="1">Membrane</location>
        <topology evidence="1">Multi-pass membrane protein</topology>
    </subcellularLocation>
</comment>
<dbReference type="Pfam" id="PF07856">
    <property type="entry name" value="Orai-1"/>
    <property type="match status" value="1"/>
</dbReference>
<dbReference type="GO" id="GO:0002115">
    <property type="term" value="P:store-operated calcium entry"/>
    <property type="evidence" value="ECO:0007669"/>
    <property type="project" value="TreeGrafter"/>
</dbReference>
<dbReference type="AlphaFoldDB" id="A0AAD9KV67"/>
<evidence type="ECO:0000313" key="8">
    <source>
        <dbReference type="Proteomes" id="UP001209878"/>
    </source>
</evidence>
<proteinExistence type="inferred from homology"/>
<evidence type="ECO:0000256" key="6">
    <source>
        <dbReference type="SAM" id="Phobius"/>
    </source>
</evidence>
<evidence type="ECO:0008006" key="9">
    <source>
        <dbReference type="Google" id="ProtNLM"/>
    </source>
</evidence>
<protein>
    <recommendedName>
        <fullName evidence="9">Calcium release-activated calcium channel protein 1</fullName>
    </recommendedName>
</protein>
<reference evidence="7" key="1">
    <citation type="journal article" date="2023" name="Mol. Biol. Evol.">
        <title>Third-Generation Sequencing Reveals the Adaptive Role of the Epigenome in Three Deep-Sea Polychaetes.</title>
        <authorList>
            <person name="Perez M."/>
            <person name="Aroh O."/>
            <person name="Sun Y."/>
            <person name="Lan Y."/>
            <person name="Juniper S.K."/>
            <person name="Young C.R."/>
            <person name="Angers B."/>
            <person name="Qian P.Y."/>
        </authorList>
    </citation>
    <scope>NUCLEOTIDE SEQUENCE</scope>
    <source>
        <strain evidence="7">R07B-5</strain>
    </source>
</reference>
<keyword evidence="5 6" id="KW-0472">Membrane</keyword>
<evidence type="ECO:0000256" key="2">
    <source>
        <dbReference type="ARBA" id="ARBA00008062"/>
    </source>
</evidence>
<evidence type="ECO:0000256" key="3">
    <source>
        <dbReference type="ARBA" id="ARBA00022692"/>
    </source>
</evidence>
<dbReference type="Gene3D" id="1.20.140.140">
    <property type="entry name" value="Calcium release-activated calcium channel protein Orai"/>
    <property type="match status" value="1"/>
</dbReference>
<sequence length="224" mass="24773">MDRSSSYSQWLAESYVHKMVSQHSRHAASWRRLQLAQAKLKASSRTSALLSGFAMVAMVEVQLDHGMSEGWLIAFSICTTLVIVIHLLALMVSTCILPNVEALSNTGHSLTDMNDFGEDSLHDRMHCYIELAWICSTGLGILLFLVQVAILAWVRFGLYTRNAAIASTAIILPAICVFIAFGITFYRRIISHKYEQSTRNIEELEAIASDLGNGTTLRGGVHIA</sequence>
<dbReference type="EMBL" id="JAODUO010000603">
    <property type="protein sequence ID" value="KAK2177358.1"/>
    <property type="molecule type" value="Genomic_DNA"/>
</dbReference>
<organism evidence="7 8">
    <name type="scientific">Ridgeia piscesae</name>
    <name type="common">Tubeworm</name>
    <dbReference type="NCBI Taxonomy" id="27915"/>
    <lineage>
        <taxon>Eukaryota</taxon>
        <taxon>Metazoa</taxon>
        <taxon>Spiralia</taxon>
        <taxon>Lophotrochozoa</taxon>
        <taxon>Annelida</taxon>
        <taxon>Polychaeta</taxon>
        <taxon>Sedentaria</taxon>
        <taxon>Canalipalpata</taxon>
        <taxon>Sabellida</taxon>
        <taxon>Siboglinidae</taxon>
        <taxon>Ridgeia</taxon>
    </lineage>
</organism>
<dbReference type="GO" id="GO:0016020">
    <property type="term" value="C:membrane"/>
    <property type="evidence" value="ECO:0007669"/>
    <property type="project" value="UniProtKB-SubCell"/>
</dbReference>
<evidence type="ECO:0000313" key="7">
    <source>
        <dbReference type="EMBL" id="KAK2177358.1"/>
    </source>
</evidence>
<dbReference type="InterPro" id="IPR038350">
    <property type="entry name" value="Orai_sf"/>
</dbReference>
<keyword evidence="8" id="KW-1185">Reference proteome</keyword>